<evidence type="ECO:0000313" key="5">
    <source>
        <dbReference type="EMBL" id="GAL27872.1"/>
    </source>
</evidence>
<dbReference type="EMBL" id="BBMS01000034">
    <property type="protein sequence ID" value="GAL27872.1"/>
    <property type="molecule type" value="Genomic_DNA"/>
</dbReference>
<organism evidence="5 6">
    <name type="scientific">Vibrio variabilis</name>
    <dbReference type="NCBI Taxonomy" id="990271"/>
    <lineage>
        <taxon>Bacteria</taxon>
        <taxon>Pseudomonadati</taxon>
        <taxon>Pseudomonadota</taxon>
        <taxon>Gammaproteobacteria</taxon>
        <taxon>Vibrionales</taxon>
        <taxon>Vibrionaceae</taxon>
        <taxon>Vibrio</taxon>
    </lineage>
</organism>
<dbReference type="InterPro" id="IPR013785">
    <property type="entry name" value="Aldolase_TIM"/>
</dbReference>
<dbReference type="CDD" id="cd00408">
    <property type="entry name" value="DHDPS-like"/>
    <property type="match status" value="1"/>
</dbReference>
<keyword evidence="3" id="KW-0704">Schiff base</keyword>
<evidence type="ECO:0000256" key="3">
    <source>
        <dbReference type="ARBA" id="ARBA00023270"/>
    </source>
</evidence>
<evidence type="ECO:0000256" key="2">
    <source>
        <dbReference type="ARBA" id="ARBA00023239"/>
    </source>
</evidence>
<reference evidence="6" key="1">
    <citation type="submission" date="2014-09" db="EMBL/GenBank/DDBJ databases">
        <title>Vibrio variabilis JCM 19239. (C206) whole genome shotgun sequence.</title>
        <authorList>
            <person name="Sawabe T."/>
            <person name="Meirelles P."/>
            <person name="Nakanishi M."/>
            <person name="Sayaka M."/>
            <person name="Hattori M."/>
            <person name="Ohkuma M."/>
        </authorList>
    </citation>
    <scope>NUCLEOTIDE SEQUENCE [LARGE SCALE GENOMIC DNA]</scope>
    <source>
        <strain evidence="6">JCM 19239</strain>
    </source>
</reference>
<dbReference type="PIRSF" id="PIRSF001365">
    <property type="entry name" value="DHDPS"/>
    <property type="match status" value="1"/>
</dbReference>
<dbReference type="PRINTS" id="PR00146">
    <property type="entry name" value="DHPICSNTHASE"/>
</dbReference>
<sequence length="303" mass="33046">MKKLAGIIVAMTTPFNDDDVIDFDALDSLTRYLVGTGVDCLFPGGTTSEMLRMSTQERKQIAETVVNAVEGRIPVFVQIAAATTETTIELAQHAMQSGADGIALLTPQFFATTEQEMATYFSEVANSLPNDFPIYLYSIPQYAANEITVDVVKQVIAVCPNVVGIKFSLADMNRTLDYINVSPDFSVVHGFDKMALGLLTAGCDGIVSGCACAIPEPLVQIYKAYQQGDLVRAERWQRIATDLSSDLLAGANLAYFKAAVDYVGQTGGNMRRPLLNISEDERLQLCSKLDVIKARIERALRHS</sequence>
<dbReference type="Gene3D" id="3.20.20.70">
    <property type="entry name" value="Aldolase class I"/>
    <property type="match status" value="1"/>
</dbReference>
<dbReference type="Pfam" id="PF00701">
    <property type="entry name" value="DHDPS"/>
    <property type="match status" value="1"/>
</dbReference>
<evidence type="ECO:0000313" key="6">
    <source>
        <dbReference type="Proteomes" id="UP000029223"/>
    </source>
</evidence>
<gene>
    <name evidence="5" type="ORF">JCM19239_4837</name>
</gene>
<dbReference type="InterPro" id="IPR020625">
    <property type="entry name" value="Schiff_base-form_aldolases_AS"/>
</dbReference>
<proteinExistence type="inferred from homology"/>
<dbReference type="PANTHER" id="PTHR12128:SF66">
    <property type="entry name" value="4-HYDROXY-2-OXOGLUTARATE ALDOLASE, MITOCHONDRIAL"/>
    <property type="match status" value="1"/>
</dbReference>
<evidence type="ECO:0000256" key="1">
    <source>
        <dbReference type="ARBA" id="ARBA00007592"/>
    </source>
</evidence>
<evidence type="ECO:0000256" key="4">
    <source>
        <dbReference type="PIRNR" id="PIRNR001365"/>
    </source>
</evidence>
<comment type="similarity">
    <text evidence="1 4">Belongs to the DapA family.</text>
</comment>
<dbReference type="SUPFAM" id="SSF51569">
    <property type="entry name" value="Aldolase"/>
    <property type="match status" value="1"/>
</dbReference>
<dbReference type="InterPro" id="IPR002220">
    <property type="entry name" value="DapA-like"/>
</dbReference>
<accession>A0ABQ0JGI3</accession>
<comment type="caution">
    <text evidence="5">The sequence shown here is derived from an EMBL/GenBank/DDBJ whole genome shotgun (WGS) entry which is preliminary data.</text>
</comment>
<dbReference type="PANTHER" id="PTHR12128">
    <property type="entry name" value="DIHYDRODIPICOLINATE SYNTHASE"/>
    <property type="match status" value="1"/>
</dbReference>
<dbReference type="Proteomes" id="UP000029223">
    <property type="component" value="Unassembled WGS sequence"/>
</dbReference>
<dbReference type="PROSITE" id="PS00666">
    <property type="entry name" value="DHDPS_2"/>
    <property type="match status" value="1"/>
</dbReference>
<keyword evidence="2 4" id="KW-0456">Lyase</keyword>
<keyword evidence="6" id="KW-1185">Reference proteome</keyword>
<name>A0ABQ0JGI3_9VIBR</name>
<dbReference type="SMART" id="SM01130">
    <property type="entry name" value="DHDPS"/>
    <property type="match status" value="1"/>
</dbReference>
<protein>
    <submittedName>
        <fullName evidence="5">Dihydrodipicolinate synthase family</fullName>
    </submittedName>
</protein>